<organism evidence="1 2">
    <name type="scientific">Paramecium sonneborni</name>
    <dbReference type="NCBI Taxonomy" id="65129"/>
    <lineage>
        <taxon>Eukaryota</taxon>
        <taxon>Sar</taxon>
        <taxon>Alveolata</taxon>
        <taxon>Ciliophora</taxon>
        <taxon>Intramacronucleata</taxon>
        <taxon>Oligohymenophorea</taxon>
        <taxon>Peniculida</taxon>
        <taxon>Parameciidae</taxon>
        <taxon>Paramecium</taxon>
    </lineage>
</organism>
<protein>
    <submittedName>
        <fullName evidence="1">Uncharacterized protein</fullName>
    </submittedName>
</protein>
<comment type="caution">
    <text evidence="1">The sequence shown here is derived from an EMBL/GenBank/DDBJ whole genome shotgun (WGS) entry which is preliminary data.</text>
</comment>
<evidence type="ECO:0000313" key="2">
    <source>
        <dbReference type="Proteomes" id="UP000692954"/>
    </source>
</evidence>
<accession>A0A8S1MN35</accession>
<name>A0A8S1MN35_9CILI</name>
<evidence type="ECO:0000313" key="1">
    <source>
        <dbReference type="EMBL" id="CAD8079841.1"/>
    </source>
</evidence>
<sequence>MDQFVIFQKCYFSNPLSKLQKQNLDDTVIDEPSENCETMSSYNQIIIIQSLNSKTIIENFEDKRKNKQSKQSWRDNFTWL</sequence>
<keyword evidence="2" id="KW-1185">Reference proteome</keyword>
<dbReference type="Proteomes" id="UP000692954">
    <property type="component" value="Unassembled WGS sequence"/>
</dbReference>
<proteinExistence type="predicted"/>
<dbReference type="AlphaFoldDB" id="A0A8S1MN35"/>
<dbReference type="EMBL" id="CAJJDN010000039">
    <property type="protein sequence ID" value="CAD8079841.1"/>
    <property type="molecule type" value="Genomic_DNA"/>
</dbReference>
<dbReference type="OrthoDB" id="284104at2759"/>
<gene>
    <name evidence="1" type="ORF">PSON_ATCC_30995.1.T0390316</name>
</gene>
<reference evidence="1" key="1">
    <citation type="submission" date="2021-01" db="EMBL/GenBank/DDBJ databases">
        <authorList>
            <consortium name="Genoscope - CEA"/>
            <person name="William W."/>
        </authorList>
    </citation>
    <scope>NUCLEOTIDE SEQUENCE</scope>
</reference>